<dbReference type="PANTHER" id="PTHR11260">
    <property type="entry name" value="GLUTATHIONE S-TRANSFERASE, GST, SUPERFAMILY, GST DOMAIN CONTAINING"/>
    <property type="match status" value="1"/>
</dbReference>
<comment type="function">
    <text evidence="3">Is involved in the conjugation of reduced glutathione to a wide number of exogenous and endogenous hydrophobic electrophiles.</text>
</comment>
<feature type="domain" description="GST C-terminal" evidence="5">
    <location>
        <begin position="92"/>
        <end position="223"/>
    </location>
</feature>
<dbReference type="Pfam" id="PF02798">
    <property type="entry name" value="GST_N"/>
    <property type="match status" value="1"/>
</dbReference>
<dbReference type="PROSITE" id="PS50404">
    <property type="entry name" value="GST_NTER"/>
    <property type="match status" value="1"/>
</dbReference>
<protein>
    <recommendedName>
        <fullName evidence="3">Glutathione S-transferase</fullName>
        <ecNumber evidence="3">2.5.1.18</ecNumber>
    </recommendedName>
</protein>
<feature type="domain" description="GST N-terminal" evidence="4">
    <location>
        <begin position="5"/>
        <end position="86"/>
    </location>
</feature>
<dbReference type="SFLD" id="SFLDS00019">
    <property type="entry name" value="Glutathione_Transferase_(cytos"/>
    <property type="match status" value="1"/>
</dbReference>
<dbReference type="Pfam" id="PF13410">
    <property type="entry name" value="GST_C_2"/>
    <property type="match status" value="1"/>
</dbReference>
<evidence type="ECO:0000313" key="6">
    <source>
        <dbReference type="Proteomes" id="UP001652623"/>
    </source>
</evidence>
<keyword evidence="3" id="KW-0963">Cytoplasm</keyword>
<evidence type="ECO:0000259" key="5">
    <source>
        <dbReference type="PROSITE" id="PS50405"/>
    </source>
</evidence>
<evidence type="ECO:0000256" key="3">
    <source>
        <dbReference type="RuleBase" id="RU369102"/>
    </source>
</evidence>
<evidence type="ECO:0000313" key="7">
    <source>
        <dbReference type="RefSeq" id="XP_048319235.2"/>
    </source>
</evidence>
<accession>A0ABM3I2I0</accession>
<dbReference type="EC" id="2.5.1.18" evidence="3"/>
<comment type="catalytic activity">
    <reaction evidence="2 3">
        <text>RX + glutathione = an S-substituted glutathione + a halide anion + H(+)</text>
        <dbReference type="Rhea" id="RHEA:16437"/>
        <dbReference type="ChEBI" id="CHEBI:15378"/>
        <dbReference type="ChEBI" id="CHEBI:16042"/>
        <dbReference type="ChEBI" id="CHEBI:17792"/>
        <dbReference type="ChEBI" id="CHEBI:57925"/>
        <dbReference type="ChEBI" id="CHEBI:90779"/>
        <dbReference type="EC" id="2.5.1.18"/>
    </reaction>
</comment>
<evidence type="ECO:0000256" key="1">
    <source>
        <dbReference type="ARBA" id="ARBA00022679"/>
    </source>
</evidence>
<organism evidence="6 7">
    <name type="scientific">Ziziphus jujuba</name>
    <name type="common">Chinese jujube</name>
    <name type="synonym">Ziziphus sativa</name>
    <dbReference type="NCBI Taxonomy" id="326968"/>
    <lineage>
        <taxon>Eukaryota</taxon>
        <taxon>Viridiplantae</taxon>
        <taxon>Streptophyta</taxon>
        <taxon>Embryophyta</taxon>
        <taxon>Tracheophyta</taxon>
        <taxon>Spermatophyta</taxon>
        <taxon>Magnoliopsida</taxon>
        <taxon>eudicotyledons</taxon>
        <taxon>Gunneridae</taxon>
        <taxon>Pentapetalae</taxon>
        <taxon>rosids</taxon>
        <taxon>fabids</taxon>
        <taxon>Rosales</taxon>
        <taxon>Rhamnaceae</taxon>
        <taxon>Paliureae</taxon>
        <taxon>Ziziphus</taxon>
    </lineage>
</organism>
<proteinExistence type="inferred from homology"/>
<dbReference type="InterPro" id="IPR040079">
    <property type="entry name" value="Glutathione_S-Trfase"/>
</dbReference>
<dbReference type="SFLD" id="SFLDG00358">
    <property type="entry name" value="Main_(cytGST)"/>
    <property type="match status" value="1"/>
</dbReference>
<dbReference type="RefSeq" id="XP_048319235.2">
    <property type="nucleotide sequence ID" value="XM_048463278.2"/>
</dbReference>
<gene>
    <name evidence="7" type="primary">LOC125418778</name>
</gene>
<dbReference type="SUPFAM" id="SSF47616">
    <property type="entry name" value="GST C-terminal domain-like"/>
    <property type="match status" value="1"/>
</dbReference>
<reference evidence="7" key="1">
    <citation type="submission" date="2025-08" db="UniProtKB">
        <authorList>
            <consortium name="RefSeq"/>
        </authorList>
    </citation>
    <scope>IDENTIFICATION</scope>
    <source>
        <tissue evidence="7">Seedling</tissue>
    </source>
</reference>
<dbReference type="PROSITE" id="PS50405">
    <property type="entry name" value="GST_CTER"/>
    <property type="match status" value="1"/>
</dbReference>
<evidence type="ECO:0000259" key="4">
    <source>
        <dbReference type="PROSITE" id="PS50404"/>
    </source>
</evidence>
<dbReference type="PANTHER" id="PTHR11260:SF615">
    <property type="entry name" value="GLUTATHIONE S-TRANSFERASE U17"/>
    <property type="match status" value="1"/>
</dbReference>
<dbReference type="InterPro" id="IPR045073">
    <property type="entry name" value="Omega/Tau-like"/>
</dbReference>
<sequence>MSESRDVKVLGVWASPFVMRARIALNLKQVSYDFLQETSFLTEKSELLLKSNPIHKKVPVLIHNEKPICESLVIVEYIDDVWTSAPSIFPCHPHDRAIARFWAAYIDEKWFPSMKGISTAQGKGAKKAAIDQVIEGLVLLEEAFVKSSKGKPFFGGEQIGYLDIALGCFLAWLRVSEKMHGVKLLDQAKTPGLVKWAERFCEDPAVKGVMPETDKLLEFAKILFAKMRANLPK</sequence>
<comment type="subcellular location">
    <subcellularLocation>
        <location evidence="3">Cytoplasm</location>
        <location evidence="3">Cytosol</location>
    </subcellularLocation>
</comment>
<dbReference type="InterPro" id="IPR010987">
    <property type="entry name" value="Glutathione-S-Trfase_C-like"/>
</dbReference>
<dbReference type="InterPro" id="IPR036282">
    <property type="entry name" value="Glutathione-S-Trfase_C_sf"/>
</dbReference>
<dbReference type="InterPro" id="IPR004045">
    <property type="entry name" value="Glutathione_S-Trfase_N"/>
</dbReference>
<evidence type="ECO:0000256" key="2">
    <source>
        <dbReference type="ARBA" id="ARBA00047960"/>
    </source>
</evidence>
<dbReference type="CDD" id="cd03185">
    <property type="entry name" value="GST_C_Tau"/>
    <property type="match status" value="1"/>
</dbReference>
<dbReference type="InterPro" id="IPR036249">
    <property type="entry name" value="Thioredoxin-like_sf"/>
</dbReference>
<comment type="similarity">
    <text evidence="3">Belongs to the GST superfamily.</text>
</comment>
<dbReference type="InterPro" id="IPR045074">
    <property type="entry name" value="GST_C_Tau"/>
</dbReference>
<dbReference type="SUPFAM" id="SSF52833">
    <property type="entry name" value="Thioredoxin-like"/>
    <property type="match status" value="1"/>
</dbReference>
<dbReference type="SFLD" id="SFLDG01152">
    <property type="entry name" value="Main.3:_Omega-_and_Tau-like"/>
    <property type="match status" value="1"/>
</dbReference>
<name>A0ABM3I2I0_ZIZJJ</name>
<keyword evidence="6" id="KW-1185">Reference proteome</keyword>
<dbReference type="Gene3D" id="1.20.1050.10">
    <property type="match status" value="1"/>
</dbReference>
<keyword evidence="1 3" id="KW-0808">Transferase</keyword>
<dbReference type="GeneID" id="125418778"/>
<dbReference type="Proteomes" id="UP001652623">
    <property type="component" value="Chromosome 12"/>
</dbReference>
<dbReference type="Gene3D" id="3.40.30.10">
    <property type="entry name" value="Glutaredoxin"/>
    <property type="match status" value="1"/>
</dbReference>
<dbReference type="CDD" id="cd03058">
    <property type="entry name" value="GST_N_Tau"/>
    <property type="match status" value="1"/>
</dbReference>